<proteinExistence type="predicted"/>
<dbReference type="EMBL" id="CP022601">
    <property type="protein sequence ID" value="AXJ12550.1"/>
    <property type="molecule type" value="Genomic_DNA"/>
</dbReference>
<sequence>MIPIDLDTTLENVKLDLNIVDGLQDELITMLINKVCRHFKLSYGVTDIDEGFDFIIEDCTIKRFNRRGSEGAKSESVEGHSVTYYDVMSEFEPYDDLIRKTLELAETKEKPGGIYFI</sequence>
<dbReference type="AlphaFoldDB" id="A0A345VIJ8"/>
<organism evidence="1 2">
    <name type="scientific">Streptococcus pluranimalium</name>
    <dbReference type="NCBI Taxonomy" id="82348"/>
    <lineage>
        <taxon>Bacteria</taxon>
        <taxon>Bacillati</taxon>
        <taxon>Bacillota</taxon>
        <taxon>Bacilli</taxon>
        <taxon>Lactobacillales</taxon>
        <taxon>Streptococcaceae</taxon>
        <taxon>Streptococcus</taxon>
    </lineage>
</organism>
<dbReference type="InterPro" id="IPR021146">
    <property type="entry name" value="Phage_gp6-like_head-tail"/>
</dbReference>
<dbReference type="Pfam" id="PF05135">
    <property type="entry name" value="Phage_connect_1"/>
    <property type="match status" value="1"/>
</dbReference>
<protein>
    <recommendedName>
        <fullName evidence="3">Phage gp6-like head-tail connector protein</fullName>
    </recommendedName>
</protein>
<dbReference type="RefSeq" id="WP_115129852.1">
    <property type="nucleotide sequence ID" value="NZ_CP022601.1"/>
</dbReference>
<dbReference type="Proteomes" id="UP000255411">
    <property type="component" value="Chromosome"/>
</dbReference>
<evidence type="ECO:0000313" key="1">
    <source>
        <dbReference type="EMBL" id="AXJ12550.1"/>
    </source>
</evidence>
<accession>A0A345VIJ8</accession>
<evidence type="ECO:0008006" key="3">
    <source>
        <dbReference type="Google" id="ProtNLM"/>
    </source>
</evidence>
<name>A0A345VIJ8_9STRE</name>
<evidence type="ECO:0000313" key="2">
    <source>
        <dbReference type="Proteomes" id="UP000255411"/>
    </source>
</evidence>
<gene>
    <name evidence="1" type="ORF">Sp14A_06210</name>
</gene>
<reference evidence="1 2" key="1">
    <citation type="submission" date="2017-07" db="EMBL/GenBank/DDBJ databases">
        <title>Streptococcus pluranimalium as cause of bovine abortion.</title>
        <authorList>
            <person name="Rodriguez Campos S."/>
            <person name="Gobeli Brawand S."/>
            <person name="Brodard I."/>
            <person name="Rychener L."/>
            <person name="Perreten V."/>
        </authorList>
    </citation>
    <scope>NUCLEOTIDE SEQUENCE [LARGE SCALE GENOMIC DNA]</scope>
    <source>
        <strain evidence="1 2">14A0014</strain>
    </source>
</reference>